<reference evidence="1 2" key="1">
    <citation type="submission" date="2019-04" db="EMBL/GenBank/DDBJ databases">
        <title>Altererythrobacter aquimixticola sp. nov., isolated from sediment of junction between the ocean and a freshwater spring.</title>
        <authorList>
            <person name="Yoon J.-H."/>
        </authorList>
    </citation>
    <scope>NUCLEOTIDE SEQUENCE [LARGE SCALE GENOMIC DNA]</scope>
    <source>
        <strain evidence="1 2">SSKS-13</strain>
    </source>
</reference>
<gene>
    <name evidence="1" type="ORF">E5222_13190</name>
</gene>
<proteinExistence type="predicted"/>
<dbReference type="RefSeq" id="WP_136694238.1">
    <property type="nucleotide sequence ID" value="NZ_SSHH01000003.1"/>
</dbReference>
<evidence type="ECO:0000313" key="2">
    <source>
        <dbReference type="Proteomes" id="UP000309389"/>
    </source>
</evidence>
<evidence type="ECO:0000313" key="1">
    <source>
        <dbReference type="EMBL" id="TIX49761.1"/>
    </source>
</evidence>
<dbReference type="EMBL" id="SSHH01000003">
    <property type="protein sequence ID" value="TIX49761.1"/>
    <property type="molecule type" value="Genomic_DNA"/>
</dbReference>
<name>A0A4T3EYZ9_9SPHN</name>
<accession>A0A4T3EYZ9</accession>
<dbReference type="AlphaFoldDB" id="A0A4T3EYZ9"/>
<dbReference type="Proteomes" id="UP000309389">
    <property type="component" value="Unassembled WGS sequence"/>
</dbReference>
<protein>
    <submittedName>
        <fullName evidence="1">Uncharacterized protein</fullName>
    </submittedName>
</protein>
<sequence length="82" mass="9443">MAAVLLLSIVTMLIMLVLGGFWIVASALTDPPEDVIGGSGRMRPRRFGPGLLGRIRGWLNRKPPRLYYQRDHLGRFRKIRRW</sequence>
<comment type="caution">
    <text evidence="1">The sequence shown here is derived from an EMBL/GenBank/DDBJ whole genome shotgun (WGS) entry which is preliminary data.</text>
</comment>
<organism evidence="1 2">
    <name type="scientific">Alteraurantiacibacter aquimixticola</name>
    <dbReference type="NCBI Taxonomy" id="2489173"/>
    <lineage>
        <taxon>Bacteria</taxon>
        <taxon>Pseudomonadati</taxon>
        <taxon>Pseudomonadota</taxon>
        <taxon>Alphaproteobacteria</taxon>
        <taxon>Sphingomonadales</taxon>
        <taxon>Erythrobacteraceae</taxon>
        <taxon>Alteraurantiacibacter</taxon>
    </lineage>
</organism>
<keyword evidence="2" id="KW-1185">Reference proteome</keyword>